<dbReference type="AlphaFoldDB" id="A0A7J7J580"/>
<dbReference type="Proteomes" id="UP000593567">
    <property type="component" value="Unassembled WGS sequence"/>
</dbReference>
<keyword evidence="2" id="KW-1185">Reference proteome</keyword>
<dbReference type="EMBL" id="VXIV02003144">
    <property type="protein sequence ID" value="KAF6020806.1"/>
    <property type="molecule type" value="Genomic_DNA"/>
</dbReference>
<accession>A0A7J7J580</accession>
<comment type="caution">
    <text evidence="1">The sequence shown here is derived from an EMBL/GenBank/DDBJ whole genome shotgun (WGS) entry which is preliminary data.</text>
</comment>
<organism evidence="1 2">
    <name type="scientific">Bugula neritina</name>
    <name type="common">Brown bryozoan</name>
    <name type="synonym">Sertularia neritina</name>
    <dbReference type="NCBI Taxonomy" id="10212"/>
    <lineage>
        <taxon>Eukaryota</taxon>
        <taxon>Metazoa</taxon>
        <taxon>Spiralia</taxon>
        <taxon>Lophotrochozoa</taxon>
        <taxon>Bryozoa</taxon>
        <taxon>Gymnolaemata</taxon>
        <taxon>Cheilostomatida</taxon>
        <taxon>Flustrina</taxon>
        <taxon>Buguloidea</taxon>
        <taxon>Bugulidae</taxon>
        <taxon>Bugula</taxon>
    </lineage>
</organism>
<evidence type="ECO:0000313" key="1">
    <source>
        <dbReference type="EMBL" id="KAF6020806.1"/>
    </source>
</evidence>
<name>A0A7J7J580_BUGNE</name>
<gene>
    <name evidence="1" type="ORF">EB796_020882</name>
</gene>
<sequence>MRPLFKGSRYVGLLHLIGLNENFTPKERAESLINDMVKIGRSNKCLGSIIEQSFSLKKEYCLRPDLIKFTSSPSSSSKLS</sequence>
<reference evidence="1" key="1">
    <citation type="submission" date="2020-06" db="EMBL/GenBank/DDBJ databases">
        <title>Draft genome of Bugula neritina, a colonial animal packing powerful symbionts and potential medicines.</title>
        <authorList>
            <person name="Rayko M."/>
        </authorList>
    </citation>
    <scope>NUCLEOTIDE SEQUENCE [LARGE SCALE GENOMIC DNA]</scope>
    <source>
        <strain evidence="1">Kwan_BN1</strain>
    </source>
</reference>
<evidence type="ECO:0000313" key="2">
    <source>
        <dbReference type="Proteomes" id="UP000593567"/>
    </source>
</evidence>
<protein>
    <submittedName>
        <fullName evidence="1">Uncharacterized protein</fullName>
    </submittedName>
</protein>
<proteinExistence type="predicted"/>